<evidence type="ECO:0000256" key="2">
    <source>
        <dbReference type="ARBA" id="ARBA00003690"/>
    </source>
</evidence>
<feature type="transmembrane region" description="Helical" evidence="15">
    <location>
        <begin position="57"/>
        <end position="73"/>
    </location>
</feature>
<dbReference type="InterPro" id="IPR050196">
    <property type="entry name" value="Cytochrome_P450_Monoox"/>
</dbReference>
<comment type="function">
    <text evidence="2">May be involved in the metabolism of insect hormones and in the breakdown of synthetic insecticides.</text>
</comment>
<accession>A0A2H1WV90</accession>
<sequence>MISPALGEARGSVRLLLTKNHHVPSPALSWSLDNLLRWPGQCRHQSELVATLARMNWLLYVIGGALAVFWLLWRYKNRRMIQMGNKLPGPPTIPLLGNALMFMCQPEAFIKVIKDLMAEYGNVTRFWLGPDLNIIVSNPDDIKLLLSNTKTSTKGPQYKYMADVLGGGILSGSGPTWRRHRKIANPNYGKRAIEEYSEVFNQEVDLLLKKFRSMQREQFNVYKYVVRTTSYAVCRTLMGLTKEQTIKLPHLEKLIDISPSLYDIVFRRMTKWYLQIDPVFWMTSDHHCQKNFIKLMTDFCEVILQHRRERLKTLEDSKRELMNSEEDSRVNTELSVIDRFLLSQELDKDELVQETFTIFTSSQEATAKISSYILLMMAYHPKCQEKLYAEIKSIIGDEDRYVTDDDLKRMPYLEMVFKEVLRLYPIGAMLQRTVSEDIAISNYTLPAGCSFVAPIFHIHRDPRFWTEPDRFEPERFNPENVKTRNPNAYIPFSLGPMDCLGRFFGTKLVKTLCVRVLREFELSSTETYDDLRVIIAISVASLNGFPIILNPRKK</sequence>
<keyword evidence="7 14" id="KW-0479">Metal-binding</keyword>
<keyword evidence="10" id="KW-0560">Oxidoreductase</keyword>
<dbReference type="InterPro" id="IPR001128">
    <property type="entry name" value="Cyt_P450"/>
</dbReference>
<dbReference type="AlphaFoldDB" id="A0A2H1WV90"/>
<evidence type="ECO:0000256" key="11">
    <source>
        <dbReference type="ARBA" id="ARBA00023004"/>
    </source>
</evidence>
<keyword evidence="11 14" id="KW-0408">Iron</keyword>
<keyword evidence="12" id="KW-0503">Monooxygenase</keyword>
<evidence type="ECO:0000256" key="12">
    <source>
        <dbReference type="ARBA" id="ARBA00023033"/>
    </source>
</evidence>
<dbReference type="GO" id="GO:0005506">
    <property type="term" value="F:iron ion binding"/>
    <property type="evidence" value="ECO:0007669"/>
    <property type="project" value="InterPro"/>
</dbReference>
<keyword evidence="15" id="KW-0812">Transmembrane</keyword>
<proteinExistence type="inferred from homology"/>
<gene>
    <name evidence="16" type="ORF">SFRICE_002113</name>
</gene>
<evidence type="ECO:0000256" key="3">
    <source>
        <dbReference type="ARBA" id="ARBA00004174"/>
    </source>
</evidence>
<evidence type="ECO:0000256" key="4">
    <source>
        <dbReference type="ARBA" id="ARBA00004406"/>
    </source>
</evidence>
<dbReference type="GO" id="GO:0020037">
    <property type="term" value="F:heme binding"/>
    <property type="evidence" value="ECO:0007669"/>
    <property type="project" value="InterPro"/>
</dbReference>
<evidence type="ECO:0000256" key="13">
    <source>
        <dbReference type="ARBA" id="ARBA00023136"/>
    </source>
</evidence>
<keyword evidence="8" id="KW-0256">Endoplasmic reticulum</keyword>
<protein>
    <submittedName>
        <fullName evidence="16">SFRICE_002113</fullName>
    </submittedName>
</protein>
<keyword evidence="15" id="KW-1133">Transmembrane helix</keyword>
<comment type="cofactor">
    <cofactor evidence="1 14">
        <name>heme</name>
        <dbReference type="ChEBI" id="CHEBI:30413"/>
    </cofactor>
</comment>
<dbReference type="PRINTS" id="PR00463">
    <property type="entry name" value="EP450I"/>
</dbReference>
<dbReference type="InterPro" id="IPR036396">
    <property type="entry name" value="Cyt_P450_sf"/>
</dbReference>
<dbReference type="EMBL" id="ODYU01011315">
    <property type="protein sequence ID" value="SOQ56980.1"/>
    <property type="molecule type" value="Genomic_DNA"/>
</dbReference>
<evidence type="ECO:0000256" key="9">
    <source>
        <dbReference type="ARBA" id="ARBA00022848"/>
    </source>
</evidence>
<dbReference type="InterPro" id="IPR002401">
    <property type="entry name" value="Cyt_P450_E_grp-I"/>
</dbReference>
<evidence type="ECO:0000256" key="7">
    <source>
        <dbReference type="ARBA" id="ARBA00022723"/>
    </source>
</evidence>
<comment type="similarity">
    <text evidence="5">Belongs to the cytochrome P450 family.</text>
</comment>
<feature type="binding site" description="axial binding residue" evidence="14">
    <location>
        <position position="499"/>
    </location>
    <ligand>
        <name>heme</name>
        <dbReference type="ChEBI" id="CHEBI:30413"/>
    </ligand>
    <ligandPart>
        <name>Fe</name>
        <dbReference type="ChEBI" id="CHEBI:18248"/>
    </ligandPart>
</feature>
<dbReference type="Pfam" id="PF00067">
    <property type="entry name" value="p450"/>
    <property type="match status" value="1"/>
</dbReference>
<evidence type="ECO:0000256" key="5">
    <source>
        <dbReference type="ARBA" id="ARBA00010617"/>
    </source>
</evidence>
<evidence type="ECO:0000256" key="10">
    <source>
        <dbReference type="ARBA" id="ARBA00023002"/>
    </source>
</evidence>
<organism evidence="16">
    <name type="scientific">Spodoptera frugiperda</name>
    <name type="common">Fall armyworm</name>
    <dbReference type="NCBI Taxonomy" id="7108"/>
    <lineage>
        <taxon>Eukaryota</taxon>
        <taxon>Metazoa</taxon>
        <taxon>Ecdysozoa</taxon>
        <taxon>Arthropoda</taxon>
        <taxon>Hexapoda</taxon>
        <taxon>Insecta</taxon>
        <taxon>Pterygota</taxon>
        <taxon>Neoptera</taxon>
        <taxon>Endopterygota</taxon>
        <taxon>Lepidoptera</taxon>
        <taxon>Glossata</taxon>
        <taxon>Ditrysia</taxon>
        <taxon>Noctuoidea</taxon>
        <taxon>Noctuidae</taxon>
        <taxon>Amphipyrinae</taxon>
        <taxon>Spodoptera</taxon>
    </lineage>
</organism>
<evidence type="ECO:0000256" key="8">
    <source>
        <dbReference type="ARBA" id="ARBA00022824"/>
    </source>
</evidence>
<keyword evidence="9" id="KW-0492">Microsome</keyword>
<evidence type="ECO:0000313" key="16">
    <source>
        <dbReference type="EMBL" id="SOQ56980.1"/>
    </source>
</evidence>
<evidence type="ECO:0000256" key="14">
    <source>
        <dbReference type="PIRSR" id="PIRSR602401-1"/>
    </source>
</evidence>
<dbReference type="PANTHER" id="PTHR24291:SF189">
    <property type="entry name" value="CYTOCHROME P450 4C3-RELATED"/>
    <property type="match status" value="1"/>
</dbReference>
<evidence type="ECO:0000256" key="15">
    <source>
        <dbReference type="SAM" id="Phobius"/>
    </source>
</evidence>
<dbReference type="GO" id="GO:0004497">
    <property type="term" value="F:monooxygenase activity"/>
    <property type="evidence" value="ECO:0007669"/>
    <property type="project" value="UniProtKB-KW"/>
</dbReference>
<comment type="subcellular location">
    <subcellularLocation>
        <location evidence="4">Endoplasmic reticulum membrane</location>
        <topology evidence="4">Peripheral membrane protein</topology>
    </subcellularLocation>
    <subcellularLocation>
        <location evidence="3">Microsome membrane</location>
        <topology evidence="3">Peripheral membrane protein</topology>
    </subcellularLocation>
</comment>
<dbReference type="SUPFAM" id="SSF48264">
    <property type="entry name" value="Cytochrome P450"/>
    <property type="match status" value="1"/>
</dbReference>
<dbReference type="GO" id="GO:0005789">
    <property type="term" value="C:endoplasmic reticulum membrane"/>
    <property type="evidence" value="ECO:0007669"/>
    <property type="project" value="UniProtKB-SubCell"/>
</dbReference>
<dbReference type="GO" id="GO:0016705">
    <property type="term" value="F:oxidoreductase activity, acting on paired donors, with incorporation or reduction of molecular oxygen"/>
    <property type="evidence" value="ECO:0007669"/>
    <property type="project" value="InterPro"/>
</dbReference>
<dbReference type="Gene3D" id="1.10.630.10">
    <property type="entry name" value="Cytochrome P450"/>
    <property type="match status" value="1"/>
</dbReference>
<evidence type="ECO:0000256" key="1">
    <source>
        <dbReference type="ARBA" id="ARBA00001971"/>
    </source>
</evidence>
<keyword evidence="6 14" id="KW-0349">Heme</keyword>
<keyword evidence="13 15" id="KW-0472">Membrane</keyword>
<dbReference type="PANTHER" id="PTHR24291">
    <property type="entry name" value="CYTOCHROME P450 FAMILY 4"/>
    <property type="match status" value="1"/>
</dbReference>
<evidence type="ECO:0000256" key="6">
    <source>
        <dbReference type="ARBA" id="ARBA00022617"/>
    </source>
</evidence>
<name>A0A2H1WV90_SPOFR</name>
<reference evidence="16" key="1">
    <citation type="submission" date="2016-07" db="EMBL/GenBank/DDBJ databases">
        <authorList>
            <person name="Bretaudeau A."/>
        </authorList>
    </citation>
    <scope>NUCLEOTIDE SEQUENCE</scope>
    <source>
        <strain evidence="16">Rice</strain>
        <tissue evidence="16">Whole body</tissue>
    </source>
</reference>